<evidence type="ECO:0000313" key="2">
    <source>
        <dbReference type="EMBL" id="CAD8255241.1"/>
    </source>
</evidence>
<dbReference type="AlphaFoldDB" id="A0A7R9YA53"/>
<dbReference type="Gene3D" id="1.25.40.10">
    <property type="entry name" value="Tetratricopeptide repeat domain"/>
    <property type="match status" value="2"/>
</dbReference>
<name>A0A7R9YA53_9STRA</name>
<protein>
    <recommendedName>
        <fullName evidence="3">Smr domain-containing protein</fullName>
    </recommendedName>
</protein>
<dbReference type="InterPro" id="IPR011990">
    <property type="entry name" value="TPR-like_helical_dom_sf"/>
</dbReference>
<dbReference type="EMBL" id="HBEA01006172">
    <property type="protein sequence ID" value="CAD8255241.1"/>
    <property type="molecule type" value="Transcribed_RNA"/>
</dbReference>
<reference evidence="2" key="1">
    <citation type="submission" date="2021-01" db="EMBL/GenBank/DDBJ databases">
        <authorList>
            <person name="Corre E."/>
            <person name="Pelletier E."/>
            <person name="Niang G."/>
            <person name="Scheremetjew M."/>
            <person name="Finn R."/>
            <person name="Kale V."/>
            <person name="Holt S."/>
            <person name="Cochrane G."/>
            <person name="Meng A."/>
            <person name="Brown T."/>
            <person name="Cohen L."/>
        </authorList>
    </citation>
    <scope>NUCLEOTIDE SEQUENCE</scope>
    <source>
        <strain evidence="2">CCMP2078</strain>
    </source>
</reference>
<evidence type="ECO:0000256" key="1">
    <source>
        <dbReference type="ARBA" id="ARBA00022737"/>
    </source>
</evidence>
<keyword evidence="1" id="KW-0677">Repeat</keyword>
<organism evidence="2">
    <name type="scientific">Pinguiococcus pyrenoidosus</name>
    <dbReference type="NCBI Taxonomy" id="172671"/>
    <lineage>
        <taxon>Eukaryota</taxon>
        <taxon>Sar</taxon>
        <taxon>Stramenopiles</taxon>
        <taxon>Ochrophyta</taxon>
        <taxon>Pinguiophyceae</taxon>
        <taxon>Pinguiochrysidales</taxon>
        <taxon>Pinguiochrysidaceae</taxon>
        <taxon>Pinguiococcus</taxon>
    </lineage>
</organism>
<dbReference type="PANTHER" id="PTHR47447:SF24">
    <property type="entry name" value="PENTATRICOPEPTIDE REPEAT-CONTAINING PROTEIN"/>
    <property type="match status" value="1"/>
</dbReference>
<proteinExistence type="predicted"/>
<evidence type="ECO:0008006" key="3">
    <source>
        <dbReference type="Google" id="ProtNLM"/>
    </source>
</evidence>
<accession>A0A7R9YA53</accession>
<sequence>MALKSASVQRGPEAAFELYQKRIEARDLRRYDNFLASAALKVLADCRSRQSKRGSAAGNRSRRRVTDQEMRRAARDILFRCIEPDVVTLTSYIRVLQGDQEADSVFTRLKNGEFEGVTPNGFTYATYMIGLVKRGEAESVLDLLHQDVLGKFSGREVIGCYDAAFRAMANMPEISCGETLALYERLSREEATLGPTVLSALFAALVSKGEEGIDIALELLREQELSDRVKRNLLEAMLFELSEKAAAGLDVVASVDRVLQALDGGTTTLKMMNIAAAAFAASRRPEKALSLFAASDSEGDGSDPWYAGFEARGLRPNRYSATIAMRAAMSLDAASKDDLTLRIFLSLRDLGIAPDAVLQCVLLDRFSMEPATPAAKHLLEELQQKEPNREVSNMIIQALYRWNELEEALTELYRGARGGAYPALQVDSEERTLDLHGLNPEAVKTLVSGLLLDFLKLGRPDEAGDEEDEDGPTRSFLWLLGGDGDALLQSDGWDLVFITGRGKHSRYRVEEGGRVGQLRRAVLEGLSGFPGGGIHLSEAGESWCIGQKPRAVSVPAVQSEQNTGNEGRVSVPGAAIREWVRMTRLRRLHVLSTVVPHVSRQLPLPAALKNRLKRPKR</sequence>
<dbReference type="PANTHER" id="PTHR47447">
    <property type="entry name" value="OS03G0856100 PROTEIN"/>
    <property type="match status" value="1"/>
</dbReference>
<gene>
    <name evidence="2" type="ORF">PPYR1160_LOCUS4733</name>
</gene>